<accession>A0ABP0VH28</accession>
<keyword evidence="2" id="KW-1185">Reference proteome</keyword>
<protein>
    <recommendedName>
        <fullName evidence="3">Ankyrin repeat protein</fullName>
    </recommendedName>
</protein>
<dbReference type="PANTHER" id="PTHR36024:SF1">
    <property type="entry name" value="OS11G0246900 PROTEIN"/>
    <property type="match status" value="1"/>
</dbReference>
<evidence type="ECO:0008006" key="3">
    <source>
        <dbReference type="Google" id="ProtNLM"/>
    </source>
</evidence>
<proteinExistence type="predicted"/>
<organism evidence="1 2">
    <name type="scientific">Sphagnum jensenii</name>
    <dbReference type="NCBI Taxonomy" id="128206"/>
    <lineage>
        <taxon>Eukaryota</taxon>
        <taxon>Viridiplantae</taxon>
        <taxon>Streptophyta</taxon>
        <taxon>Embryophyta</taxon>
        <taxon>Bryophyta</taxon>
        <taxon>Sphagnophytina</taxon>
        <taxon>Sphagnopsida</taxon>
        <taxon>Sphagnales</taxon>
        <taxon>Sphagnaceae</taxon>
        <taxon>Sphagnum</taxon>
    </lineage>
</organism>
<gene>
    <name evidence="1" type="ORF">CSSPJE1EN1_LOCUS29121</name>
</gene>
<dbReference type="PANTHER" id="PTHR36024">
    <property type="entry name" value="ANKYRIN REPEAT PROTEIN SKIP35"/>
    <property type="match status" value="1"/>
</dbReference>
<comment type="caution">
    <text evidence="1">The sequence shown here is derived from an EMBL/GenBank/DDBJ whole genome shotgun (WGS) entry which is preliminary data.</text>
</comment>
<evidence type="ECO:0000313" key="1">
    <source>
        <dbReference type="EMBL" id="CAK9253743.1"/>
    </source>
</evidence>
<dbReference type="InterPro" id="IPR044956">
    <property type="entry name" value="SKIP35"/>
</dbReference>
<evidence type="ECO:0000313" key="2">
    <source>
        <dbReference type="Proteomes" id="UP001497444"/>
    </source>
</evidence>
<name>A0ABP0VH28_9BRYO</name>
<reference evidence="1" key="1">
    <citation type="submission" date="2024-02" db="EMBL/GenBank/DDBJ databases">
        <authorList>
            <consortium name="ELIXIR-Norway"/>
            <consortium name="Elixir Norway"/>
        </authorList>
    </citation>
    <scope>NUCLEOTIDE SEQUENCE</scope>
</reference>
<dbReference type="Proteomes" id="UP001497444">
    <property type="component" value="Unassembled WGS sequence"/>
</dbReference>
<dbReference type="EMBL" id="CAXAQS010000931">
    <property type="protein sequence ID" value="CAK9253743.1"/>
    <property type="molecule type" value="Genomic_DNA"/>
</dbReference>
<sequence>MNKSSSAVSFSDEGRDQQLYALLQSCGISEKNVNAALLQAASMGHNHLLQILIEAGATNLVGATTCAGFSGHVHVVDALISQTRPVPFGAAFVGALIGLRKDIVDHVVHRADTEGLDRCLLMGAARIWSCNTIEEAVFLLSAIESLVKAGARNFQRAMQVISGDAVTGYWNGNVFTYKAKILERVVVLGFPYLTADFFGRTLLMVCVSFLFKFLRTQESTWNIPPSKSTSSLKAKQFADSMILGSETRESACSEGTVQDMISILSILCQNGAADLVSRRLLEVSDSNLEDVRSLLQIRTCYHQQMGTIGECTTCSIQWPLKMMKFLLVECGIKELNATVVFFPVYHAARLNVLLPVVQCFLEQKCCDAAAVYLEMSIAFCQGEAIHYLLCVAPSPIDTASRVDALRAAASVTRGRPRGAEGVLFTLHLNFMDDPEATLAQGRELAELAETDLAVKKRLRDEWTQHAFEAGAQAGERHFLSWMLVRRRSCSSLCVGELPLELQVAIGYLPLYRQCSRTPGTLLSQRQRGELVTALSYLYQGSGKVTKAELLEADKLTLLGLLGSCLPRCCCEVAMANDPTANPAALRAFFKTQ</sequence>